<dbReference type="Proteomes" id="UP000654471">
    <property type="component" value="Unassembled WGS sequence"/>
</dbReference>
<feature type="compositionally biased region" description="Pro residues" evidence="1">
    <location>
        <begin position="242"/>
        <end position="258"/>
    </location>
</feature>
<proteinExistence type="predicted"/>
<evidence type="ECO:0000313" key="3">
    <source>
        <dbReference type="Proteomes" id="UP000654471"/>
    </source>
</evidence>
<gene>
    <name evidence="2" type="ORF">GCM10010211_60570</name>
</gene>
<organism evidence="2 3">
    <name type="scientific">Streptomyces albospinus</name>
    <dbReference type="NCBI Taxonomy" id="285515"/>
    <lineage>
        <taxon>Bacteria</taxon>
        <taxon>Bacillati</taxon>
        <taxon>Actinomycetota</taxon>
        <taxon>Actinomycetes</taxon>
        <taxon>Kitasatosporales</taxon>
        <taxon>Streptomycetaceae</taxon>
        <taxon>Streptomyces</taxon>
    </lineage>
</organism>
<evidence type="ECO:0000256" key="1">
    <source>
        <dbReference type="SAM" id="MobiDB-lite"/>
    </source>
</evidence>
<evidence type="ECO:0000313" key="2">
    <source>
        <dbReference type="EMBL" id="GGU86403.1"/>
    </source>
</evidence>
<accession>A0ABQ2VJ76</accession>
<reference evidence="3" key="1">
    <citation type="journal article" date="2019" name="Int. J. Syst. Evol. Microbiol.">
        <title>The Global Catalogue of Microorganisms (GCM) 10K type strain sequencing project: providing services to taxonomists for standard genome sequencing and annotation.</title>
        <authorList>
            <consortium name="The Broad Institute Genomics Platform"/>
            <consortium name="The Broad Institute Genome Sequencing Center for Infectious Disease"/>
            <person name="Wu L."/>
            <person name="Ma J."/>
        </authorList>
    </citation>
    <scope>NUCLEOTIDE SEQUENCE [LARGE SCALE GENOMIC DNA]</scope>
    <source>
        <strain evidence="3">JCM 3399</strain>
    </source>
</reference>
<feature type="region of interest" description="Disordered" evidence="1">
    <location>
        <begin position="238"/>
        <end position="277"/>
    </location>
</feature>
<evidence type="ECO:0008006" key="4">
    <source>
        <dbReference type="Google" id="ProtNLM"/>
    </source>
</evidence>
<sequence length="277" mass="28927">MPVFLAFAGIGAGSGGRAASAGERHTAGEGGDNGMRHRRRPAGATPTTRTAVAALALALVPLAGCASPEGLKNEGRARSVNAPLELWPQYTPAPLRESDNPAALKPLPGVPRIPGGNMKDADPLAVLDADYTSDGDRAPAPRSVRRPELHDLTDDGKPDLITVVDLDRRTSDLRVYTVRNAVVTRILALRGVLAGVELAAGHLAVREPTKDPRYVSVTDYVWDGHSMGLWDLTLDVAHKPKPSPTAPSPAPTSAPPSPTSIGRRVPRAAPGPPGTPP</sequence>
<feature type="region of interest" description="Disordered" evidence="1">
    <location>
        <begin position="12"/>
        <end position="47"/>
    </location>
</feature>
<protein>
    <recommendedName>
        <fullName evidence="4">Lipoprotein</fullName>
    </recommendedName>
</protein>
<comment type="caution">
    <text evidence="2">The sequence shown here is derived from an EMBL/GenBank/DDBJ whole genome shotgun (WGS) entry which is preliminary data.</text>
</comment>
<keyword evidence="3" id="KW-1185">Reference proteome</keyword>
<dbReference type="EMBL" id="BMRP01000028">
    <property type="protein sequence ID" value="GGU86403.1"/>
    <property type="molecule type" value="Genomic_DNA"/>
</dbReference>
<name>A0ABQ2VJ76_9ACTN</name>
<feature type="region of interest" description="Disordered" evidence="1">
    <location>
        <begin position="91"/>
        <end position="118"/>
    </location>
</feature>